<dbReference type="SUPFAM" id="SSF53822">
    <property type="entry name" value="Periplasmic binding protein-like I"/>
    <property type="match status" value="1"/>
</dbReference>
<dbReference type="RefSeq" id="WP_008087357.1">
    <property type="nucleotide sequence ID" value="NZ_AEUX02000001.1"/>
</dbReference>
<dbReference type="InterPro" id="IPR010982">
    <property type="entry name" value="Lambda_DNA-bd_dom_sf"/>
</dbReference>
<evidence type="ECO:0000259" key="4">
    <source>
        <dbReference type="PROSITE" id="PS50932"/>
    </source>
</evidence>
<dbReference type="SUPFAM" id="SSF47413">
    <property type="entry name" value="lambda repressor-like DNA-binding domains"/>
    <property type="match status" value="1"/>
</dbReference>
<keyword evidence="6" id="KW-1185">Reference proteome</keyword>
<dbReference type="PROSITE" id="PS50932">
    <property type="entry name" value="HTH_LACI_2"/>
    <property type="match status" value="1"/>
</dbReference>
<dbReference type="STRING" id="764299.STRIC_0747"/>
<dbReference type="InterPro" id="IPR046335">
    <property type="entry name" value="LacI/GalR-like_sensor"/>
</dbReference>
<dbReference type="SMART" id="SM00354">
    <property type="entry name" value="HTH_LACI"/>
    <property type="match status" value="1"/>
</dbReference>
<keyword evidence="1" id="KW-0805">Transcription regulation</keyword>
<dbReference type="PANTHER" id="PTHR30146:SF109">
    <property type="entry name" value="HTH-TYPE TRANSCRIPTIONAL REGULATOR GALS"/>
    <property type="match status" value="1"/>
</dbReference>
<keyword evidence="2" id="KW-0238">DNA-binding</keyword>
<dbReference type="GO" id="GO:0000976">
    <property type="term" value="F:transcription cis-regulatory region binding"/>
    <property type="evidence" value="ECO:0007669"/>
    <property type="project" value="TreeGrafter"/>
</dbReference>
<dbReference type="eggNOG" id="COG1609">
    <property type="taxonomic scope" value="Bacteria"/>
</dbReference>
<dbReference type="Proteomes" id="UP000003330">
    <property type="component" value="Unassembled WGS sequence"/>
</dbReference>
<evidence type="ECO:0000256" key="1">
    <source>
        <dbReference type="ARBA" id="ARBA00023015"/>
    </source>
</evidence>
<accession>G5JZN4</accession>
<feature type="domain" description="HTH lacI-type" evidence="4">
    <location>
        <begin position="2"/>
        <end position="56"/>
    </location>
</feature>
<dbReference type="Pfam" id="PF00356">
    <property type="entry name" value="LacI"/>
    <property type="match status" value="1"/>
</dbReference>
<protein>
    <submittedName>
        <fullName evidence="5">HTH-type transcriptional regulator MalR</fullName>
    </submittedName>
</protein>
<organism evidence="5 6">
    <name type="scientific">Streptococcus ictaluri 707-05</name>
    <dbReference type="NCBI Taxonomy" id="764299"/>
    <lineage>
        <taxon>Bacteria</taxon>
        <taxon>Bacillati</taxon>
        <taxon>Bacillota</taxon>
        <taxon>Bacilli</taxon>
        <taxon>Lactobacillales</taxon>
        <taxon>Streptococcaceae</taxon>
        <taxon>Streptococcus</taxon>
    </lineage>
</organism>
<dbReference type="InterPro" id="IPR000843">
    <property type="entry name" value="HTH_LacI"/>
</dbReference>
<dbReference type="Gene3D" id="1.10.260.40">
    <property type="entry name" value="lambda repressor-like DNA-binding domains"/>
    <property type="match status" value="1"/>
</dbReference>
<reference evidence="5 6" key="1">
    <citation type="journal article" date="2014" name="Int. J. Syst. Evol. Microbiol.">
        <title>Phylogenomics and the dynamic genome evolution of the genus Streptococcus.</title>
        <authorList>
            <consortium name="The Broad Institute Genome Sequencing Platform"/>
            <person name="Richards V.P."/>
            <person name="Palmer S.R."/>
            <person name="Pavinski Bitar P.D."/>
            <person name="Qin X."/>
            <person name="Weinstock G.M."/>
            <person name="Highlander S.K."/>
            <person name="Town C.D."/>
            <person name="Burne R.A."/>
            <person name="Stanhope M.J."/>
        </authorList>
    </citation>
    <scope>NUCLEOTIDE SEQUENCE [LARGE SCALE GENOMIC DNA]</scope>
    <source>
        <strain evidence="5 6">707-05</strain>
    </source>
</reference>
<dbReference type="CDD" id="cd06294">
    <property type="entry name" value="PBP1_MalR-like"/>
    <property type="match status" value="1"/>
</dbReference>
<dbReference type="InterPro" id="IPR028082">
    <property type="entry name" value="Peripla_BP_I"/>
</dbReference>
<dbReference type="EMBL" id="AEUX02000001">
    <property type="protein sequence ID" value="EHI70984.1"/>
    <property type="molecule type" value="Genomic_DNA"/>
</dbReference>
<gene>
    <name evidence="5" type="ORF">STRIC_0747</name>
</gene>
<keyword evidence="3" id="KW-0804">Transcription</keyword>
<dbReference type="OrthoDB" id="9788209at2"/>
<sequence>MVTIKDVARLAGVSPSTASRAMHDNAMISQATKDRVRKAMEALDYSPNYSAQNLVKKQSNTVGIILPVRESQESLGNNPFFMQIIQGIAAICTDHGYMVSLATGRSEEELLKNVQNMIRSGNIGKLVFLYSKTDDQVFEFVKNQSVDCVVVGQSALENKGNAKFVDNDNRQAGYDAANFLFQKGCRQISFVYTDMAELVQSDRYQGYHDLMTEHELTPHAFHLNNSQNQLCDQESLAYVKENPDRAYITCDDLLAISLQRLLKQVESNEDTKMISFNNSMLAELASPALTSVPYQLGEKAAELVLTGTDRDSETVLIPHQIIERASTSQ</sequence>
<evidence type="ECO:0000313" key="5">
    <source>
        <dbReference type="EMBL" id="EHI70984.1"/>
    </source>
</evidence>
<proteinExistence type="predicted"/>
<evidence type="ECO:0000256" key="3">
    <source>
        <dbReference type="ARBA" id="ARBA00023163"/>
    </source>
</evidence>
<dbReference type="AlphaFoldDB" id="G5JZN4"/>
<dbReference type="Pfam" id="PF13377">
    <property type="entry name" value="Peripla_BP_3"/>
    <property type="match status" value="1"/>
</dbReference>
<evidence type="ECO:0000313" key="6">
    <source>
        <dbReference type="Proteomes" id="UP000003330"/>
    </source>
</evidence>
<dbReference type="Gene3D" id="3.40.50.2300">
    <property type="match status" value="2"/>
</dbReference>
<dbReference type="CDD" id="cd01392">
    <property type="entry name" value="HTH_LacI"/>
    <property type="match status" value="1"/>
</dbReference>
<dbReference type="PANTHER" id="PTHR30146">
    <property type="entry name" value="LACI-RELATED TRANSCRIPTIONAL REPRESSOR"/>
    <property type="match status" value="1"/>
</dbReference>
<comment type="caution">
    <text evidence="5">The sequence shown here is derived from an EMBL/GenBank/DDBJ whole genome shotgun (WGS) entry which is preliminary data.</text>
</comment>
<dbReference type="PROSITE" id="PS00356">
    <property type="entry name" value="HTH_LACI_1"/>
    <property type="match status" value="1"/>
</dbReference>
<name>G5JZN4_9STRE</name>
<dbReference type="GO" id="GO:0003700">
    <property type="term" value="F:DNA-binding transcription factor activity"/>
    <property type="evidence" value="ECO:0007669"/>
    <property type="project" value="TreeGrafter"/>
</dbReference>
<evidence type="ECO:0000256" key="2">
    <source>
        <dbReference type="ARBA" id="ARBA00023125"/>
    </source>
</evidence>